<feature type="domain" description="Peptidase S54 rhomboid" evidence="6">
    <location>
        <begin position="49"/>
        <end position="189"/>
    </location>
</feature>
<keyword evidence="4 5" id="KW-0472">Membrane</keyword>
<evidence type="ECO:0000313" key="7">
    <source>
        <dbReference type="EMBL" id="TYK64820.1"/>
    </source>
</evidence>
<dbReference type="InterPro" id="IPR022764">
    <property type="entry name" value="Peptidase_S54_rhomboid_dom"/>
</dbReference>
<feature type="transmembrane region" description="Helical" evidence="5">
    <location>
        <begin position="141"/>
        <end position="158"/>
    </location>
</feature>
<dbReference type="InterPro" id="IPR023826">
    <property type="entry name" value="Rhom-like_SP_proteobac"/>
</dbReference>
<evidence type="ECO:0000313" key="8">
    <source>
        <dbReference type="Proteomes" id="UP000815846"/>
    </source>
</evidence>
<evidence type="ECO:0000259" key="6">
    <source>
        <dbReference type="Pfam" id="PF01694"/>
    </source>
</evidence>
<dbReference type="InterPro" id="IPR035952">
    <property type="entry name" value="Rhomboid-like_sf"/>
</dbReference>
<dbReference type="RefSeq" id="WP_101343923.1">
    <property type="nucleotide sequence ID" value="NZ_PJAI02000017.1"/>
</dbReference>
<keyword evidence="8" id="KW-1185">Reference proteome</keyword>
<keyword evidence="7" id="KW-0378">Hydrolase</keyword>
<dbReference type="Pfam" id="PF01694">
    <property type="entry name" value="Rhomboid"/>
    <property type="match status" value="1"/>
</dbReference>
<keyword evidence="3 5" id="KW-1133">Transmembrane helix</keyword>
<evidence type="ECO:0000256" key="2">
    <source>
        <dbReference type="ARBA" id="ARBA00022692"/>
    </source>
</evidence>
<proteinExistence type="predicted"/>
<dbReference type="Proteomes" id="UP000815846">
    <property type="component" value="Unassembled WGS sequence"/>
</dbReference>
<organism evidence="7 8">
    <name type="scientific">Colwellia echini</name>
    <dbReference type="NCBI Taxonomy" id="1982103"/>
    <lineage>
        <taxon>Bacteria</taxon>
        <taxon>Pseudomonadati</taxon>
        <taxon>Pseudomonadota</taxon>
        <taxon>Gammaproteobacteria</taxon>
        <taxon>Alteromonadales</taxon>
        <taxon>Colwelliaceae</taxon>
        <taxon>Colwellia</taxon>
    </lineage>
</organism>
<keyword evidence="2 5" id="KW-0812">Transmembrane</keyword>
<evidence type="ECO:0000256" key="1">
    <source>
        <dbReference type="ARBA" id="ARBA00004141"/>
    </source>
</evidence>
<protein>
    <submittedName>
        <fullName evidence="7">Rhombosortase</fullName>
        <ecNumber evidence="7">3.4.21.-</ecNumber>
    </submittedName>
</protein>
<reference evidence="7 8" key="1">
    <citation type="submission" date="2019-08" db="EMBL/GenBank/DDBJ databases">
        <title>Microbe sample from Colwellia echini.</title>
        <authorList>
            <person name="Christiansen L."/>
            <person name="Pathiraja D."/>
            <person name="Schultz-Johansen M."/>
            <person name="Choi I.-G."/>
            <person name="Stougaard P."/>
        </authorList>
    </citation>
    <scope>NUCLEOTIDE SEQUENCE [LARGE SCALE GENOMIC DNA]</scope>
    <source>
        <strain evidence="7 8">A3</strain>
    </source>
</reference>
<dbReference type="EMBL" id="PJAI02000017">
    <property type="protein sequence ID" value="TYK64820.1"/>
    <property type="molecule type" value="Genomic_DNA"/>
</dbReference>
<name>A0ABY3MUD2_9GAMM</name>
<dbReference type="PANTHER" id="PTHR43731">
    <property type="entry name" value="RHOMBOID PROTEASE"/>
    <property type="match status" value="1"/>
</dbReference>
<dbReference type="GO" id="GO:0016787">
    <property type="term" value="F:hydrolase activity"/>
    <property type="evidence" value="ECO:0007669"/>
    <property type="project" value="UniProtKB-KW"/>
</dbReference>
<comment type="subcellular location">
    <subcellularLocation>
        <location evidence="1">Membrane</location>
        <topology evidence="1">Multi-pass membrane protein</topology>
    </subcellularLocation>
</comment>
<evidence type="ECO:0000256" key="5">
    <source>
        <dbReference type="SAM" id="Phobius"/>
    </source>
</evidence>
<dbReference type="EC" id="3.4.21.-" evidence="7"/>
<sequence length="200" mass="22328">MTFTAKNLPIQKQHTLIVSIISILAILAFVFDDQIANLFVYQHNAISQGELWRVFTGHLFHTNAVHLLLNLSALLLLWALHGHFYNIKNYSLMFISSALVCSLGLYLFSPDISQYVGLSGVIHGIFVFGAIMDIRHKDKTGYLLFIGVWLKIAHEQYYGASEQVANLIDANVAIDAHLWGAIGGLVFSCGYIIYLNAKKS</sequence>
<dbReference type="NCBIfam" id="TIGR03902">
    <property type="entry name" value="rhom_GG_sort"/>
    <property type="match status" value="1"/>
</dbReference>
<feature type="transmembrane region" description="Helical" evidence="5">
    <location>
        <begin position="60"/>
        <end position="80"/>
    </location>
</feature>
<dbReference type="PANTHER" id="PTHR43731:SF16">
    <property type="entry name" value="RHOMBOSORTASE"/>
    <property type="match status" value="1"/>
</dbReference>
<evidence type="ECO:0000256" key="4">
    <source>
        <dbReference type="ARBA" id="ARBA00023136"/>
    </source>
</evidence>
<comment type="caution">
    <text evidence="7">The sequence shown here is derived from an EMBL/GenBank/DDBJ whole genome shotgun (WGS) entry which is preliminary data.</text>
</comment>
<feature type="transmembrane region" description="Helical" evidence="5">
    <location>
        <begin position="92"/>
        <end position="109"/>
    </location>
</feature>
<dbReference type="SUPFAM" id="SSF144091">
    <property type="entry name" value="Rhomboid-like"/>
    <property type="match status" value="1"/>
</dbReference>
<gene>
    <name evidence="7" type="primary">rrtA</name>
    <name evidence="7" type="ORF">CWS31_013435</name>
</gene>
<dbReference type="Gene3D" id="1.20.1540.10">
    <property type="entry name" value="Rhomboid-like"/>
    <property type="match status" value="1"/>
</dbReference>
<accession>A0ABY3MUD2</accession>
<feature type="transmembrane region" description="Helical" evidence="5">
    <location>
        <begin position="178"/>
        <end position="197"/>
    </location>
</feature>
<feature type="transmembrane region" description="Helical" evidence="5">
    <location>
        <begin position="16"/>
        <end position="40"/>
    </location>
</feature>
<dbReference type="InterPro" id="IPR050925">
    <property type="entry name" value="Rhomboid_protease_S54"/>
</dbReference>
<feature type="transmembrane region" description="Helical" evidence="5">
    <location>
        <begin position="115"/>
        <end position="134"/>
    </location>
</feature>
<evidence type="ECO:0000256" key="3">
    <source>
        <dbReference type="ARBA" id="ARBA00022989"/>
    </source>
</evidence>